<comment type="caution">
    <text evidence="2">The sequence shown here is derived from an EMBL/GenBank/DDBJ whole genome shotgun (WGS) entry which is preliminary data.</text>
</comment>
<reference evidence="2" key="1">
    <citation type="submission" date="2020-04" db="EMBL/GenBank/DDBJ databases">
        <title>Hybrid Assembly of Korean Phytophthora infestans isolates.</title>
        <authorList>
            <person name="Prokchorchik M."/>
            <person name="Lee Y."/>
            <person name="Seo J."/>
            <person name="Cho J.-H."/>
            <person name="Park Y.-E."/>
            <person name="Jang D.-C."/>
            <person name="Im J.-S."/>
            <person name="Choi J.-G."/>
            <person name="Park H.-J."/>
            <person name="Lee G.-B."/>
            <person name="Lee Y.-G."/>
            <person name="Hong S.-Y."/>
            <person name="Cho K."/>
            <person name="Sohn K.H."/>
        </authorList>
    </citation>
    <scope>NUCLEOTIDE SEQUENCE</scope>
    <source>
        <strain evidence="2">KR_1_A1</strain>
    </source>
</reference>
<dbReference type="EMBL" id="WSZM01000018">
    <property type="protein sequence ID" value="KAF4046320.1"/>
    <property type="molecule type" value="Genomic_DNA"/>
</dbReference>
<accession>A0A833TGE5</accession>
<organism evidence="2 3">
    <name type="scientific">Phytophthora infestans</name>
    <name type="common">Potato late blight agent</name>
    <name type="synonym">Botrytis infestans</name>
    <dbReference type="NCBI Taxonomy" id="4787"/>
    <lineage>
        <taxon>Eukaryota</taxon>
        <taxon>Sar</taxon>
        <taxon>Stramenopiles</taxon>
        <taxon>Oomycota</taxon>
        <taxon>Peronosporomycetes</taxon>
        <taxon>Peronosporales</taxon>
        <taxon>Peronosporaceae</taxon>
        <taxon>Phytophthora</taxon>
    </lineage>
</organism>
<sequence>MTDGLKETEVGERDRTEADLDIKTEDKDGPEMKREVVAGVSARSEGPYTTDGCDSEYYDAQEAYDSEYDAEYEQGEVVKSERKPSGFIYRNTVPEVRRSDRSAFGWSWSAQLEREWRRRSVWWLLSGNGCQDPGVYEVCESPSPEWC</sequence>
<evidence type="ECO:0000313" key="2">
    <source>
        <dbReference type="EMBL" id="KAF4046320.1"/>
    </source>
</evidence>
<evidence type="ECO:0000256" key="1">
    <source>
        <dbReference type="SAM" id="MobiDB-lite"/>
    </source>
</evidence>
<feature type="region of interest" description="Disordered" evidence="1">
    <location>
        <begin position="1"/>
        <end position="32"/>
    </location>
</feature>
<dbReference type="Proteomes" id="UP000602510">
    <property type="component" value="Unassembled WGS sequence"/>
</dbReference>
<protein>
    <submittedName>
        <fullName evidence="2">Uncharacterized protein</fullName>
    </submittedName>
</protein>
<evidence type="ECO:0000313" key="3">
    <source>
        <dbReference type="Proteomes" id="UP000602510"/>
    </source>
</evidence>
<keyword evidence="3" id="KW-1185">Reference proteome</keyword>
<name>A0A833TGE5_PHYIN</name>
<dbReference type="AlphaFoldDB" id="A0A833TGE5"/>
<proteinExistence type="predicted"/>
<gene>
    <name evidence="2" type="ORF">GN244_ATG01249</name>
</gene>